<dbReference type="SUPFAM" id="SSF81606">
    <property type="entry name" value="PP2C-like"/>
    <property type="match status" value="1"/>
</dbReference>
<feature type="domain" description="PPM-type phosphatase" evidence="1">
    <location>
        <begin position="41"/>
        <end position="280"/>
    </location>
</feature>
<dbReference type="Gene3D" id="3.60.40.10">
    <property type="entry name" value="PPM-type phosphatase domain"/>
    <property type="match status" value="1"/>
</dbReference>
<evidence type="ECO:0000313" key="3">
    <source>
        <dbReference type="Proteomes" id="UP001597511"/>
    </source>
</evidence>
<dbReference type="SMART" id="SM00332">
    <property type="entry name" value="PP2Cc"/>
    <property type="match status" value="1"/>
</dbReference>
<dbReference type="CDD" id="cd00143">
    <property type="entry name" value="PP2Cc"/>
    <property type="match status" value="1"/>
</dbReference>
<reference evidence="3" key="1">
    <citation type="journal article" date="2019" name="Int. J. Syst. Evol. Microbiol.">
        <title>The Global Catalogue of Microorganisms (GCM) 10K type strain sequencing project: providing services to taxonomists for standard genome sequencing and annotation.</title>
        <authorList>
            <consortium name="The Broad Institute Genomics Platform"/>
            <consortium name="The Broad Institute Genome Sequencing Center for Infectious Disease"/>
            <person name="Wu L."/>
            <person name="Ma J."/>
        </authorList>
    </citation>
    <scope>NUCLEOTIDE SEQUENCE [LARGE SCALE GENOMIC DNA]</scope>
    <source>
        <strain evidence="3">KCTC 23299</strain>
    </source>
</reference>
<dbReference type="InterPro" id="IPR001932">
    <property type="entry name" value="PPM-type_phosphatase-like_dom"/>
</dbReference>
<keyword evidence="3" id="KW-1185">Reference proteome</keyword>
<dbReference type="EMBL" id="JBHUOZ010000003">
    <property type="protein sequence ID" value="MFD2921107.1"/>
    <property type="molecule type" value="Genomic_DNA"/>
</dbReference>
<keyword evidence="2" id="KW-0378">Hydrolase</keyword>
<comment type="caution">
    <text evidence="2">The sequence shown here is derived from an EMBL/GenBank/DDBJ whole genome shotgun (WGS) entry which is preliminary data.</text>
</comment>
<dbReference type="PANTHER" id="PTHR47992">
    <property type="entry name" value="PROTEIN PHOSPHATASE"/>
    <property type="match status" value="1"/>
</dbReference>
<evidence type="ECO:0000259" key="1">
    <source>
        <dbReference type="PROSITE" id="PS51746"/>
    </source>
</evidence>
<evidence type="ECO:0000313" key="2">
    <source>
        <dbReference type="EMBL" id="MFD2921107.1"/>
    </source>
</evidence>
<dbReference type="InterPro" id="IPR015655">
    <property type="entry name" value="PP2C"/>
</dbReference>
<dbReference type="InterPro" id="IPR036457">
    <property type="entry name" value="PPM-type-like_dom_sf"/>
</dbReference>
<dbReference type="PROSITE" id="PS51746">
    <property type="entry name" value="PPM_2"/>
    <property type="match status" value="1"/>
</dbReference>
<gene>
    <name evidence="2" type="ORF">ACFS6H_15380</name>
</gene>
<dbReference type="EC" id="3.1.3.16" evidence="2"/>
<dbReference type="Proteomes" id="UP001597511">
    <property type="component" value="Unassembled WGS sequence"/>
</dbReference>
<sequence>MNFLWKKKKPAVITAQAEPVMATDEKLVSPDQQADAFSYTIQAISETGPSRQDNEDSITYYYPASGKQLVFAMVADGMGGHNAGEVASNLACETAKNYISRQYTLANTPAMLEILMQQMHQHIRTASQENSQYAGMGTTAVAIFIKEQQVFFASVGDSRIYHYRNRQLTQLTTDQTLVNQMISEGKITKEEGLHHEMKHVLLQALGTVVQVKPEVSSSGLQLHAGDKLFLCSDGIYDMLSDRELEQLFALPSINLTMETIKALCMQRRARDNFSAILLEVLPYSESENNLETKEQNIFV</sequence>
<dbReference type="GO" id="GO:0004722">
    <property type="term" value="F:protein serine/threonine phosphatase activity"/>
    <property type="evidence" value="ECO:0007669"/>
    <property type="project" value="UniProtKB-EC"/>
</dbReference>
<dbReference type="SMART" id="SM00331">
    <property type="entry name" value="PP2C_SIG"/>
    <property type="match status" value="1"/>
</dbReference>
<dbReference type="RefSeq" id="WP_386100767.1">
    <property type="nucleotide sequence ID" value="NZ_JBHUOZ010000003.1"/>
</dbReference>
<name>A0ABW6AAY2_9BACT</name>
<dbReference type="Pfam" id="PF13672">
    <property type="entry name" value="PP2C_2"/>
    <property type="match status" value="1"/>
</dbReference>
<protein>
    <submittedName>
        <fullName evidence="2">PP2C family protein-serine/threonine phosphatase</fullName>
        <ecNumber evidence="2">3.1.3.16</ecNumber>
    </submittedName>
</protein>
<proteinExistence type="predicted"/>
<organism evidence="2 3">
    <name type="scientific">Terrimonas rubra</name>
    <dbReference type="NCBI Taxonomy" id="1035890"/>
    <lineage>
        <taxon>Bacteria</taxon>
        <taxon>Pseudomonadati</taxon>
        <taxon>Bacteroidota</taxon>
        <taxon>Chitinophagia</taxon>
        <taxon>Chitinophagales</taxon>
        <taxon>Chitinophagaceae</taxon>
        <taxon>Terrimonas</taxon>
    </lineage>
</organism>
<accession>A0ABW6AAY2</accession>